<feature type="compositionally biased region" description="Polar residues" evidence="1">
    <location>
        <begin position="293"/>
        <end position="310"/>
    </location>
</feature>
<evidence type="ECO:0000313" key="4">
    <source>
        <dbReference type="Proteomes" id="UP000631114"/>
    </source>
</evidence>
<dbReference type="OrthoDB" id="1911590at2759"/>
<gene>
    <name evidence="3" type="ORF">IFM89_016867</name>
</gene>
<name>A0A835M3M0_9MAGN</name>
<dbReference type="PANTHER" id="PTHR47374">
    <property type="entry name" value="ENDOSOME ANTIGEN-LIKE PROTEIN, PUTATIVE (DUF3444)-RELATED"/>
    <property type="match status" value="1"/>
</dbReference>
<comment type="caution">
    <text evidence="3">The sequence shown here is derived from an EMBL/GenBank/DDBJ whole genome shotgun (WGS) entry which is preliminary data.</text>
</comment>
<proteinExistence type="predicted"/>
<accession>A0A835M3M0</accession>
<organism evidence="3 4">
    <name type="scientific">Coptis chinensis</name>
    <dbReference type="NCBI Taxonomy" id="261450"/>
    <lineage>
        <taxon>Eukaryota</taxon>
        <taxon>Viridiplantae</taxon>
        <taxon>Streptophyta</taxon>
        <taxon>Embryophyta</taxon>
        <taxon>Tracheophyta</taxon>
        <taxon>Spermatophyta</taxon>
        <taxon>Magnoliopsida</taxon>
        <taxon>Ranunculales</taxon>
        <taxon>Ranunculaceae</taxon>
        <taxon>Coptidoideae</taxon>
        <taxon>Coptis</taxon>
    </lineage>
</organism>
<keyword evidence="4" id="KW-1185">Reference proteome</keyword>
<feature type="domain" description="DUF3444" evidence="2">
    <location>
        <begin position="317"/>
        <end position="514"/>
    </location>
</feature>
<dbReference type="Proteomes" id="UP000631114">
    <property type="component" value="Unassembled WGS sequence"/>
</dbReference>
<protein>
    <recommendedName>
        <fullName evidence="2">DUF3444 domain-containing protein</fullName>
    </recommendedName>
</protein>
<reference evidence="3 4" key="1">
    <citation type="submission" date="2020-10" db="EMBL/GenBank/DDBJ databases">
        <title>The Coptis chinensis genome and diversification of protoberbering-type alkaloids.</title>
        <authorList>
            <person name="Wang B."/>
            <person name="Shu S."/>
            <person name="Song C."/>
            <person name="Liu Y."/>
        </authorList>
    </citation>
    <scope>NUCLEOTIDE SEQUENCE [LARGE SCALE GENOMIC DNA]</scope>
    <source>
        <strain evidence="3">HL-2020</strain>
        <tissue evidence="3">Leaf</tissue>
    </source>
</reference>
<dbReference type="PANTHER" id="PTHR47374:SF2">
    <property type="entry name" value="OS01G0927400 PROTEIN"/>
    <property type="match status" value="1"/>
</dbReference>
<dbReference type="EMBL" id="JADFTS010000004">
    <property type="protein sequence ID" value="KAF9609506.1"/>
    <property type="molecule type" value="Genomic_DNA"/>
</dbReference>
<feature type="domain" description="DUF3444" evidence="2">
    <location>
        <begin position="187"/>
        <end position="254"/>
    </location>
</feature>
<evidence type="ECO:0000313" key="3">
    <source>
        <dbReference type="EMBL" id="KAF9609506.1"/>
    </source>
</evidence>
<dbReference type="Pfam" id="PF11926">
    <property type="entry name" value="DUF3444"/>
    <property type="match status" value="3"/>
</dbReference>
<dbReference type="AlphaFoldDB" id="A0A835M3M0"/>
<dbReference type="InterPro" id="IPR024593">
    <property type="entry name" value="DUF3444"/>
</dbReference>
<sequence length="538" mass="61290">MEAALKEKRLAETLVKIKDYNGARTKLLKAQKLFPKLDYITDMIKVCKILCAANVHGCFKDWYCILEISVDADESRIRSKYEMLVKSLERIRNVFPAEREVGLERVERKKRDIVHELNRVSCGKKSDSNHYGFGNNRKAELFAVGQIWAAYDEERMPRCYARIDKVGHSPFRLGVTWLKPAPALNFEQVEICPKKGEVWALFKDWRPFDWCSNPQKREGCGHVMVEILVGYSKEADITVAPLAKVADLEVFFKSVPAFRFKDGEIAGVSNGMLELDPLAVPNDLVESMAKPSGKTNSSYSSSFSDHPGPVSSSIILDPENTSMEGKWCRKDFTSGQVWAVYDGSDSMPRRYVLVNSVISAVGVSVTFLEPHPVLYDEIHWVEENLPFVCGLFKTGKTTVNLGMSQFSHLVEYEWSKTDSFYKIYPKKGDVWAMYKNWKHIWKSCDYNCHQCQVVEVLSDISEGTEMKITSLGEVDCCNTFFQRQYCDGFELIRTIPKREMLSFSHQIPCFNVPGIERYGIPEGSLHLEPDALPPRLAV</sequence>
<evidence type="ECO:0000256" key="1">
    <source>
        <dbReference type="SAM" id="MobiDB-lite"/>
    </source>
</evidence>
<feature type="region of interest" description="Disordered" evidence="1">
    <location>
        <begin position="289"/>
        <end position="310"/>
    </location>
</feature>
<evidence type="ECO:0000259" key="2">
    <source>
        <dbReference type="Pfam" id="PF11926"/>
    </source>
</evidence>
<feature type="domain" description="DUF3444" evidence="2">
    <location>
        <begin position="126"/>
        <end position="182"/>
    </location>
</feature>